<dbReference type="Gene3D" id="2.40.160.60">
    <property type="entry name" value="Outer membrane protein transport protein (OMPP1/FadL/TodX)"/>
    <property type="match status" value="1"/>
</dbReference>
<evidence type="ECO:0000256" key="4">
    <source>
        <dbReference type="ARBA" id="ARBA00022692"/>
    </source>
</evidence>
<feature type="chain" id="PRO_5040873484" evidence="8">
    <location>
        <begin position="22"/>
        <end position="411"/>
    </location>
</feature>
<keyword evidence="7" id="KW-0998">Cell outer membrane</keyword>
<evidence type="ECO:0000313" key="10">
    <source>
        <dbReference type="Proteomes" id="UP001155546"/>
    </source>
</evidence>
<dbReference type="PANTHER" id="PTHR35093">
    <property type="entry name" value="OUTER MEMBRANE PROTEIN NMB0088-RELATED"/>
    <property type="match status" value="1"/>
</dbReference>
<comment type="caution">
    <text evidence="9">The sequence shown here is derived from an EMBL/GenBank/DDBJ whole genome shotgun (WGS) entry which is preliminary data.</text>
</comment>
<keyword evidence="10" id="KW-1185">Reference proteome</keyword>
<accession>A0A9X3ATR5</accession>
<comment type="similarity">
    <text evidence="2">Belongs to the OmpP1/FadL family.</text>
</comment>
<evidence type="ECO:0000256" key="5">
    <source>
        <dbReference type="ARBA" id="ARBA00022729"/>
    </source>
</evidence>
<dbReference type="SUPFAM" id="SSF56935">
    <property type="entry name" value="Porins"/>
    <property type="match status" value="1"/>
</dbReference>
<feature type="signal peptide" evidence="8">
    <location>
        <begin position="1"/>
        <end position="21"/>
    </location>
</feature>
<evidence type="ECO:0000313" key="9">
    <source>
        <dbReference type="EMBL" id="MCT7940489.1"/>
    </source>
</evidence>
<protein>
    <submittedName>
        <fullName evidence="9">Outer membrane protein transport protein</fullName>
    </submittedName>
</protein>
<reference evidence="9" key="1">
    <citation type="journal article" date="2023" name="Int. J. Syst. Evol. Microbiol.">
        <title>&lt;i&gt;Shewanella septentrionalis&lt;/i&gt; sp. nov. and &lt;i&gt;Shewanella holmiensis&lt;/i&gt; sp. nov., isolated from Baltic Sea water and sediments.</title>
        <authorList>
            <person name="Martin-Rodriguez A.J."/>
            <person name="Thorell K."/>
            <person name="Joffre E."/>
            <person name="Jensie-Markopoulos S."/>
            <person name="Moore E.R.B."/>
            <person name="Sjoling A."/>
        </authorList>
    </citation>
    <scope>NUCLEOTIDE SEQUENCE</scope>
    <source>
        <strain evidence="9">SP1S2-7</strain>
    </source>
</reference>
<evidence type="ECO:0000256" key="1">
    <source>
        <dbReference type="ARBA" id="ARBA00004571"/>
    </source>
</evidence>
<dbReference type="GO" id="GO:0009279">
    <property type="term" value="C:cell outer membrane"/>
    <property type="evidence" value="ECO:0007669"/>
    <property type="project" value="UniProtKB-SubCell"/>
</dbReference>
<comment type="subcellular location">
    <subcellularLocation>
        <location evidence="1">Cell outer membrane</location>
        <topology evidence="1">Multi-pass membrane protein</topology>
    </subcellularLocation>
</comment>
<keyword evidence="3" id="KW-1134">Transmembrane beta strand</keyword>
<sequence length="411" mass="44878">MKLRLLCLSPLALLVCLPVSASGLFLQEAVYANQGTAGAGDGVYTGSAASIWVNPAVMSIMNGNQTTVNGVILDLGVDYYDQDNPYDRNGKSQDYIGSAAMFHVQQLTDDLHLGLAVATAGGSGLDYSANWAGDLQLENINLLTLQFNPSLSYKLNDQWSVAVGAQINFASMDARMVKSDLASETDWALGYNAGVVYQASEQLTLGLSYRSKIEHDFNGNIDSDIGAKLPTDGTLITLDRYQMDTSLVAIADFSARYKINAQWAVMSTIQWHQWSDWDSSPILFDGTVNGNRKTVDLTQTRDWDDVWHYGIGAEYAINPNWTLKAGVSYETSPQEDASKQTPDIPVGSQLRYSVGASTMIGQTKLDMFYEFADLGKVDISQDGLGLGLANDYLLNGYFEGRMHFVGFALTF</sequence>
<dbReference type="PANTHER" id="PTHR35093:SF8">
    <property type="entry name" value="OUTER MEMBRANE PROTEIN NMB0088-RELATED"/>
    <property type="match status" value="1"/>
</dbReference>
<dbReference type="EMBL" id="JAMTCD010000001">
    <property type="protein sequence ID" value="MCT7940489.1"/>
    <property type="molecule type" value="Genomic_DNA"/>
</dbReference>
<evidence type="ECO:0000256" key="2">
    <source>
        <dbReference type="ARBA" id="ARBA00008163"/>
    </source>
</evidence>
<evidence type="ECO:0000256" key="3">
    <source>
        <dbReference type="ARBA" id="ARBA00022452"/>
    </source>
</evidence>
<proteinExistence type="inferred from homology"/>
<gene>
    <name evidence="9" type="ORF">NE535_01550</name>
</gene>
<name>A0A9X3ATR5_9GAMM</name>
<organism evidence="9 10">
    <name type="scientific">Shewanella holmiensis</name>
    <dbReference type="NCBI Taxonomy" id="2952222"/>
    <lineage>
        <taxon>Bacteria</taxon>
        <taxon>Pseudomonadati</taxon>
        <taxon>Pseudomonadota</taxon>
        <taxon>Gammaproteobacteria</taxon>
        <taxon>Alteromonadales</taxon>
        <taxon>Shewanellaceae</taxon>
        <taxon>Shewanella</taxon>
    </lineage>
</organism>
<dbReference type="AlphaFoldDB" id="A0A9X3ATR5"/>
<evidence type="ECO:0000256" key="7">
    <source>
        <dbReference type="ARBA" id="ARBA00023237"/>
    </source>
</evidence>
<dbReference type="GO" id="GO:0015483">
    <property type="term" value="F:long-chain fatty acid transporting porin activity"/>
    <property type="evidence" value="ECO:0007669"/>
    <property type="project" value="TreeGrafter"/>
</dbReference>
<evidence type="ECO:0000256" key="8">
    <source>
        <dbReference type="SAM" id="SignalP"/>
    </source>
</evidence>
<dbReference type="RefSeq" id="WP_261296926.1">
    <property type="nucleotide sequence ID" value="NZ_JAMTCD010000001.1"/>
</dbReference>
<dbReference type="Pfam" id="PF03349">
    <property type="entry name" value="Toluene_X"/>
    <property type="match status" value="1"/>
</dbReference>
<keyword evidence="5 8" id="KW-0732">Signal</keyword>
<dbReference type="Proteomes" id="UP001155546">
    <property type="component" value="Unassembled WGS sequence"/>
</dbReference>
<evidence type="ECO:0000256" key="6">
    <source>
        <dbReference type="ARBA" id="ARBA00023136"/>
    </source>
</evidence>
<keyword evidence="4" id="KW-0812">Transmembrane</keyword>
<dbReference type="InterPro" id="IPR005017">
    <property type="entry name" value="OMPP1/FadL/TodX"/>
</dbReference>
<keyword evidence="6" id="KW-0472">Membrane</keyword>